<protein>
    <recommendedName>
        <fullName evidence="4">O-antigen ligase</fullName>
    </recommendedName>
</protein>
<dbReference type="EMBL" id="LWMT01000285">
    <property type="protein sequence ID" value="KZX10128.1"/>
    <property type="molecule type" value="Genomic_DNA"/>
</dbReference>
<dbReference type="PATRIC" id="fig|55758.3.peg.2095"/>
<feature type="transmembrane region" description="Helical" evidence="1">
    <location>
        <begin position="72"/>
        <end position="90"/>
    </location>
</feature>
<reference evidence="2 3" key="1">
    <citation type="submission" date="2016-04" db="EMBL/GenBank/DDBJ databases">
        <title>Genome sequence of Methanobrevibacter filiformis DSM 11501.</title>
        <authorList>
            <person name="Poehlein A."/>
            <person name="Seedorf H."/>
            <person name="Daniel R."/>
        </authorList>
    </citation>
    <scope>NUCLEOTIDE SEQUENCE [LARGE SCALE GENOMIC DNA]</scope>
    <source>
        <strain evidence="2 3">DSM 11501</strain>
    </source>
</reference>
<gene>
    <name evidence="2" type="ORF">MBFIL_18770</name>
</gene>
<evidence type="ECO:0000313" key="2">
    <source>
        <dbReference type="EMBL" id="KZX10128.1"/>
    </source>
</evidence>
<feature type="transmembrane region" description="Helical" evidence="1">
    <location>
        <begin position="336"/>
        <end position="356"/>
    </location>
</feature>
<comment type="caution">
    <text evidence="2">The sequence shown here is derived from an EMBL/GenBank/DDBJ whole genome shotgun (WGS) entry which is preliminary data.</text>
</comment>
<feature type="transmembrane region" description="Helical" evidence="1">
    <location>
        <begin position="268"/>
        <end position="290"/>
    </location>
</feature>
<evidence type="ECO:0000313" key="3">
    <source>
        <dbReference type="Proteomes" id="UP000077066"/>
    </source>
</evidence>
<dbReference type="STRING" id="55758.MBFIL_18770"/>
<feature type="transmembrane region" description="Helical" evidence="1">
    <location>
        <begin position="310"/>
        <end position="330"/>
    </location>
</feature>
<evidence type="ECO:0008006" key="4">
    <source>
        <dbReference type="Google" id="ProtNLM"/>
    </source>
</evidence>
<keyword evidence="3" id="KW-1185">Reference proteome</keyword>
<evidence type="ECO:0000256" key="1">
    <source>
        <dbReference type="SAM" id="Phobius"/>
    </source>
</evidence>
<proteinExistence type="predicted"/>
<feature type="transmembrane region" description="Helical" evidence="1">
    <location>
        <begin position="102"/>
        <end position="118"/>
    </location>
</feature>
<dbReference type="Proteomes" id="UP000077066">
    <property type="component" value="Unassembled WGS sequence"/>
</dbReference>
<feature type="transmembrane region" description="Helical" evidence="1">
    <location>
        <begin position="225"/>
        <end position="248"/>
    </location>
</feature>
<feature type="transmembrane region" description="Helical" evidence="1">
    <location>
        <begin position="153"/>
        <end position="173"/>
    </location>
</feature>
<organism evidence="2 3">
    <name type="scientific">Methanobrevibacter filiformis</name>
    <dbReference type="NCBI Taxonomy" id="55758"/>
    <lineage>
        <taxon>Archaea</taxon>
        <taxon>Methanobacteriati</taxon>
        <taxon>Methanobacteriota</taxon>
        <taxon>Methanomada group</taxon>
        <taxon>Methanobacteria</taxon>
        <taxon>Methanobacteriales</taxon>
        <taxon>Methanobacteriaceae</taxon>
        <taxon>Methanobrevibacter</taxon>
    </lineage>
</organism>
<keyword evidence="1" id="KW-1133">Transmembrane helix</keyword>
<dbReference type="RefSeq" id="WP_066973944.1">
    <property type="nucleotide sequence ID" value="NZ_LWMT01000285.1"/>
</dbReference>
<feature type="transmembrane region" description="Helical" evidence="1">
    <location>
        <begin position="12"/>
        <end position="30"/>
    </location>
</feature>
<keyword evidence="1" id="KW-0472">Membrane</keyword>
<dbReference type="OrthoDB" id="80662at2157"/>
<accession>A0A165Z1G7</accession>
<keyword evidence="1" id="KW-0812">Transmembrane</keyword>
<feature type="transmembrane region" description="Helical" evidence="1">
    <location>
        <begin position="36"/>
        <end position="60"/>
    </location>
</feature>
<sequence>MPFIAQNHFQFILEVGAILFAVVFFAINLVPISLSIVTLASLVVAIGVSLLFGIDIVMLFLSFGQNEFTHPLGPIALLAIITALASLRVMEDSGVNVRSLKNVVWFLLIFITVSGALMHRSFLLLWILGLFIGFFIISKSFRQKSFLTIKRIIIFLGLGTIAFGALELISQILHMEIFSPLLRIGRLEQNAIPSIKMVLGNTQLIGHNPTSSFWGTEGTGFADGYITLPMSLIILFGLPFPLFFGVLVTKKDVIDYMLPGIMGYAFDFGYLGLLALIAFTIITTIVGFKLLAMYREKREKNNKKYLGREVLLIGSLTAFITQALIGLFIFNRTINGTALLTFLILSALVLAHVVSLKRE</sequence>
<name>A0A165Z1G7_9EURY</name>
<dbReference type="AlphaFoldDB" id="A0A165Z1G7"/>